<reference evidence="2 3" key="3">
    <citation type="journal article" date="2010" name="BMC Genomics">
        <title>Transcriptome sequencing and comparative analysis of cucumber flowers with different sex types.</title>
        <authorList>
            <person name="Guo S."/>
            <person name="Zheng Y."/>
            <person name="Joung J.G."/>
            <person name="Liu S."/>
            <person name="Zhang Z."/>
            <person name="Crasta O.R."/>
            <person name="Sobral B.W."/>
            <person name="Xu Y."/>
            <person name="Huang S."/>
            <person name="Fei Z."/>
        </authorList>
    </citation>
    <scope>NUCLEOTIDE SEQUENCE [LARGE SCALE GENOMIC DNA]</scope>
    <source>
        <strain evidence="3">cv. 9930</strain>
    </source>
</reference>
<reference evidence="2 3" key="2">
    <citation type="journal article" date="2009" name="PLoS ONE">
        <title>An integrated genetic and cytogenetic map of the cucumber genome.</title>
        <authorList>
            <person name="Ren Y."/>
            <person name="Zhang Z."/>
            <person name="Liu J."/>
            <person name="Staub J.E."/>
            <person name="Han Y."/>
            <person name="Cheng Z."/>
            <person name="Li X."/>
            <person name="Lu J."/>
            <person name="Miao H."/>
            <person name="Kang H."/>
            <person name="Xie B."/>
            <person name="Gu X."/>
            <person name="Wang X."/>
            <person name="Du Y."/>
            <person name="Jin W."/>
            <person name="Huang S."/>
        </authorList>
    </citation>
    <scope>NUCLEOTIDE SEQUENCE [LARGE SCALE GENOMIC DNA]</scope>
    <source>
        <strain evidence="3">cv. 9930</strain>
    </source>
</reference>
<evidence type="ECO:0000313" key="3">
    <source>
        <dbReference type="Proteomes" id="UP000029981"/>
    </source>
</evidence>
<organism evidence="2 3">
    <name type="scientific">Cucumis sativus</name>
    <name type="common">Cucumber</name>
    <dbReference type="NCBI Taxonomy" id="3659"/>
    <lineage>
        <taxon>Eukaryota</taxon>
        <taxon>Viridiplantae</taxon>
        <taxon>Streptophyta</taxon>
        <taxon>Embryophyta</taxon>
        <taxon>Tracheophyta</taxon>
        <taxon>Spermatophyta</taxon>
        <taxon>Magnoliopsida</taxon>
        <taxon>eudicotyledons</taxon>
        <taxon>Gunneridae</taxon>
        <taxon>Pentapetalae</taxon>
        <taxon>rosids</taxon>
        <taxon>fabids</taxon>
        <taxon>Cucurbitales</taxon>
        <taxon>Cucurbitaceae</taxon>
        <taxon>Benincaseae</taxon>
        <taxon>Cucumis</taxon>
    </lineage>
</organism>
<feature type="region of interest" description="Disordered" evidence="1">
    <location>
        <begin position="87"/>
        <end position="106"/>
    </location>
</feature>
<protein>
    <submittedName>
        <fullName evidence="2">Uncharacterized protein</fullName>
    </submittedName>
</protein>
<dbReference type="EMBL" id="CM002924">
    <property type="protein sequence ID" value="KGN59440.1"/>
    <property type="molecule type" value="Genomic_DNA"/>
</dbReference>
<name>A0A0A0LBP7_CUCSA</name>
<keyword evidence="3" id="KW-1185">Reference proteome</keyword>
<proteinExistence type="predicted"/>
<dbReference type="AlphaFoldDB" id="A0A0A0LBP7"/>
<sequence length="133" mass="14438">MGICGTKIPLIYFTSFDMNLKKQVPGRPLFSPSPAFGAEHHLSPPFSPTAAAQAPCVFVFSPASTTLFGETPHEQLLGNTWTRAQTKRKRTAEASQSSAIPSTRVWDDGLSPQRKRVLTTIATFYAVASGVQQ</sequence>
<accession>A0A0A0LBP7</accession>
<reference evidence="2 3" key="1">
    <citation type="journal article" date="2009" name="Nat. Genet.">
        <title>The genome of the cucumber, Cucumis sativus L.</title>
        <authorList>
            <person name="Huang S."/>
            <person name="Li R."/>
            <person name="Zhang Z."/>
            <person name="Li L."/>
            <person name="Gu X."/>
            <person name="Fan W."/>
            <person name="Lucas W.J."/>
            <person name="Wang X."/>
            <person name="Xie B."/>
            <person name="Ni P."/>
            <person name="Ren Y."/>
            <person name="Zhu H."/>
            <person name="Li J."/>
            <person name="Lin K."/>
            <person name="Jin W."/>
            <person name="Fei Z."/>
            <person name="Li G."/>
            <person name="Staub J."/>
            <person name="Kilian A."/>
            <person name="van der Vossen E.A."/>
            <person name="Wu Y."/>
            <person name="Guo J."/>
            <person name="He J."/>
            <person name="Jia Z."/>
            <person name="Ren Y."/>
            <person name="Tian G."/>
            <person name="Lu Y."/>
            <person name="Ruan J."/>
            <person name="Qian W."/>
            <person name="Wang M."/>
            <person name="Huang Q."/>
            <person name="Li B."/>
            <person name="Xuan Z."/>
            <person name="Cao J."/>
            <person name="Asan"/>
            <person name="Wu Z."/>
            <person name="Zhang J."/>
            <person name="Cai Q."/>
            <person name="Bai Y."/>
            <person name="Zhao B."/>
            <person name="Han Y."/>
            <person name="Li Y."/>
            <person name="Li X."/>
            <person name="Wang S."/>
            <person name="Shi Q."/>
            <person name="Liu S."/>
            <person name="Cho W.K."/>
            <person name="Kim J.Y."/>
            <person name="Xu Y."/>
            <person name="Heller-Uszynska K."/>
            <person name="Miao H."/>
            <person name="Cheng Z."/>
            <person name="Zhang S."/>
            <person name="Wu J."/>
            <person name="Yang Y."/>
            <person name="Kang H."/>
            <person name="Li M."/>
            <person name="Liang H."/>
            <person name="Ren X."/>
            <person name="Shi Z."/>
            <person name="Wen M."/>
            <person name="Jian M."/>
            <person name="Yang H."/>
            <person name="Zhang G."/>
            <person name="Yang Z."/>
            <person name="Chen R."/>
            <person name="Liu S."/>
            <person name="Li J."/>
            <person name="Ma L."/>
            <person name="Liu H."/>
            <person name="Zhou Y."/>
            <person name="Zhao J."/>
            <person name="Fang X."/>
            <person name="Li G."/>
            <person name="Fang L."/>
            <person name="Li Y."/>
            <person name="Liu D."/>
            <person name="Zheng H."/>
            <person name="Zhang Y."/>
            <person name="Qin N."/>
            <person name="Li Z."/>
            <person name="Yang G."/>
            <person name="Yang S."/>
            <person name="Bolund L."/>
            <person name="Kristiansen K."/>
            <person name="Zheng H."/>
            <person name="Li S."/>
            <person name="Zhang X."/>
            <person name="Yang H."/>
            <person name="Wang J."/>
            <person name="Sun R."/>
            <person name="Zhang B."/>
            <person name="Jiang S."/>
            <person name="Wang J."/>
            <person name="Du Y."/>
            <person name="Li S."/>
        </authorList>
    </citation>
    <scope>NUCLEOTIDE SEQUENCE [LARGE SCALE GENOMIC DNA]</scope>
    <source>
        <strain evidence="3">cv. 9930</strain>
    </source>
</reference>
<evidence type="ECO:0000313" key="2">
    <source>
        <dbReference type="EMBL" id="KGN59440.1"/>
    </source>
</evidence>
<reference evidence="2 3" key="4">
    <citation type="journal article" date="2011" name="BMC Genomics">
        <title>RNA-Seq improves annotation of protein-coding genes in the cucumber genome.</title>
        <authorList>
            <person name="Li Z."/>
            <person name="Zhang Z."/>
            <person name="Yan P."/>
            <person name="Huang S."/>
            <person name="Fei Z."/>
            <person name="Lin K."/>
        </authorList>
    </citation>
    <scope>NUCLEOTIDE SEQUENCE [LARGE SCALE GENOMIC DNA]</scope>
    <source>
        <strain evidence="3">cv. 9930</strain>
    </source>
</reference>
<evidence type="ECO:0000256" key="1">
    <source>
        <dbReference type="SAM" id="MobiDB-lite"/>
    </source>
</evidence>
<gene>
    <name evidence="2" type="ORF">Csa_3G819970</name>
</gene>
<dbReference type="Proteomes" id="UP000029981">
    <property type="component" value="Chromosome 3"/>
</dbReference>
<dbReference type="Gramene" id="KGN59440">
    <property type="protein sequence ID" value="KGN59440"/>
    <property type="gene ID" value="Csa_3G819970"/>
</dbReference>